<gene>
    <name evidence="2" type="ORF">Y1Q_0004300</name>
</gene>
<organism evidence="2 3">
    <name type="scientific">Alligator mississippiensis</name>
    <name type="common">American alligator</name>
    <dbReference type="NCBI Taxonomy" id="8496"/>
    <lineage>
        <taxon>Eukaryota</taxon>
        <taxon>Metazoa</taxon>
        <taxon>Chordata</taxon>
        <taxon>Craniata</taxon>
        <taxon>Vertebrata</taxon>
        <taxon>Euteleostomi</taxon>
        <taxon>Archelosauria</taxon>
        <taxon>Archosauria</taxon>
        <taxon>Crocodylia</taxon>
        <taxon>Alligatoridae</taxon>
        <taxon>Alligatorinae</taxon>
        <taxon>Alligator</taxon>
    </lineage>
</organism>
<accession>A0A151MIF9</accession>
<protein>
    <submittedName>
        <fullName evidence="2">Uncharacterized protein</fullName>
    </submittedName>
</protein>
<feature type="region of interest" description="Disordered" evidence="1">
    <location>
        <begin position="31"/>
        <end position="54"/>
    </location>
</feature>
<reference evidence="2 3" key="1">
    <citation type="journal article" date="2012" name="Genome Biol.">
        <title>Sequencing three crocodilian genomes to illuminate the evolution of archosaurs and amniotes.</title>
        <authorList>
            <person name="St John J.A."/>
            <person name="Braun E.L."/>
            <person name="Isberg S.R."/>
            <person name="Miles L.G."/>
            <person name="Chong A.Y."/>
            <person name="Gongora J."/>
            <person name="Dalzell P."/>
            <person name="Moran C."/>
            <person name="Bed'hom B."/>
            <person name="Abzhanov A."/>
            <person name="Burgess S.C."/>
            <person name="Cooksey A.M."/>
            <person name="Castoe T.A."/>
            <person name="Crawford N.G."/>
            <person name="Densmore L.D."/>
            <person name="Drew J.C."/>
            <person name="Edwards S.V."/>
            <person name="Faircloth B.C."/>
            <person name="Fujita M.K."/>
            <person name="Greenwold M.J."/>
            <person name="Hoffmann F.G."/>
            <person name="Howard J.M."/>
            <person name="Iguchi T."/>
            <person name="Janes D.E."/>
            <person name="Khan S.Y."/>
            <person name="Kohno S."/>
            <person name="de Koning A.J."/>
            <person name="Lance S.L."/>
            <person name="McCarthy F.M."/>
            <person name="McCormack J.E."/>
            <person name="Merchant M.E."/>
            <person name="Peterson D.G."/>
            <person name="Pollock D.D."/>
            <person name="Pourmand N."/>
            <person name="Raney B.J."/>
            <person name="Roessler K.A."/>
            <person name="Sanford J.R."/>
            <person name="Sawyer R.H."/>
            <person name="Schmidt C.J."/>
            <person name="Triplett E.W."/>
            <person name="Tuberville T.D."/>
            <person name="Venegas-Anaya M."/>
            <person name="Howard J.T."/>
            <person name="Jarvis E.D."/>
            <person name="Guillette L.J.Jr."/>
            <person name="Glenn T.C."/>
            <person name="Green R.E."/>
            <person name="Ray D.A."/>
        </authorList>
    </citation>
    <scope>NUCLEOTIDE SEQUENCE [LARGE SCALE GENOMIC DNA]</scope>
    <source>
        <strain evidence="2">KSC_2009_1</strain>
    </source>
</reference>
<evidence type="ECO:0000256" key="1">
    <source>
        <dbReference type="SAM" id="MobiDB-lite"/>
    </source>
</evidence>
<comment type="caution">
    <text evidence="2">The sequence shown here is derived from an EMBL/GenBank/DDBJ whole genome shotgun (WGS) entry which is preliminary data.</text>
</comment>
<evidence type="ECO:0000313" key="2">
    <source>
        <dbReference type="EMBL" id="KYO24263.1"/>
    </source>
</evidence>
<sequence>MLSRYFFSCKSWKCDTTTLISKRLAQADLTAVSGGHRRDSGSGKGKRRRAEERRIPARACTVPHGLRNRQQISNFLELGEDGTINMKPSEQNYPAPRARNKTTQTLWVDPGHSHHTLLISHAQLSPFPPTWRLHKRLQLNS</sequence>
<name>A0A151MIF9_ALLMI</name>
<evidence type="ECO:0000313" key="3">
    <source>
        <dbReference type="Proteomes" id="UP000050525"/>
    </source>
</evidence>
<dbReference type="Proteomes" id="UP000050525">
    <property type="component" value="Unassembled WGS sequence"/>
</dbReference>
<dbReference type="EMBL" id="AKHW03006099">
    <property type="protein sequence ID" value="KYO24263.1"/>
    <property type="molecule type" value="Genomic_DNA"/>
</dbReference>
<proteinExistence type="predicted"/>
<keyword evidence="3" id="KW-1185">Reference proteome</keyword>
<dbReference type="AlphaFoldDB" id="A0A151MIF9"/>